<dbReference type="Gene3D" id="3.30.559.10">
    <property type="entry name" value="Chloramphenicol acetyltransferase-like domain"/>
    <property type="match status" value="1"/>
</dbReference>
<dbReference type="Pfam" id="PF00755">
    <property type="entry name" value="Carn_acyltransf"/>
    <property type="match status" value="1"/>
</dbReference>
<proteinExistence type="inferred from homology"/>
<dbReference type="GeneID" id="102809279"/>
<evidence type="ECO:0000313" key="4">
    <source>
        <dbReference type="RefSeq" id="XP_006822060.1"/>
    </source>
</evidence>
<dbReference type="InterPro" id="IPR000542">
    <property type="entry name" value="Carn_acyl_trans"/>
</dbReference>
<evidence type="ECO:0000313" key="3">
    <source>
        <dbReference type="Proteomes" id="UP000694865"/>
    </source>
</evidence>
<feature type="domain" description="Choline/carnitine acyltransferase" evidence="2">
    <location>
        <begin position="1"/>
        <end position="281"/>
    </location>
</feature>
<dbReference type="SUPFAM" id="SSF52777">
    <property type="entry name" value="CoA-dependent acyltransferases"/>
    <property type="match status" value="2"/>
</dbReference>
<comment type="similarity">
    <text evidence="1">Belongs to the carnitine/choline acetyltransferase family.</text>
</comment>
<dbReference type="PANTHER" id="PTHR22589:SF103">
    <property type="entry name" value="CARNITINE O-ACETYL-TRANSFERASE, ISOFORM A-RELATED"/>
    <property type="match status" value="1"/>
</dbReference>
<organism evidence="3 4">
    <name type="scientific">Saccoglossus kowalevskii</name>
    <name type="common">Acorn worm</name>
    <dbReference type="NCBI Taxonomy" id="10224"/>
    <lineage>
        <taxon>Eukaryota</taxon>
        <taxon>Metazoa</taxon>
        <taxon>Hemichordata</taxon>
        <taxon>Enteropneusta</taxon>
        <taxon>Harrimaniidae</taxon>
        <taxon>Saccoglossus</taxon>
    </lineage>
</organism>
<sequence length="299" mass="33439">LIVGRDGNCGLQYEHAPAEGPPIMALISHILDFIKTINEPIKPSTNVLPLPKELVLKLDNDLLQDINIAKDNLDVLVNDVTVCCFQFKPFGKNFPKKNRMSPDAFIQVALQLAYYKIYKRTAATYESASLRRFRLGRTDTIRSCTNASLRFCKAMLDSNKTPSERYHLLRAAVEAHKTYTNQALVGEVIDRHLLGLKLTAIESGQNVPEIFMDPAYQTAMHFKISTSQVPSTYDLIMCFGPVVPDGYGVCYNPHEEKFNFSLTSFNSSPETNANKLAKTLADSLLEMQSLTVQNEGSKL</sequence>
<dbReference type="PANTHER" id="PTHR22589">
    <property type="entry name" value="CARNITINE O-ACYLTRANSFERASE"/>
    <property type="match status" value="1"/>
</dbReference>
<dbReference type="InterPro" id="IPR039551">
    <property type="entry name" value="Cho/carn_acyl_trans"/>
</dbReference>
<keyword evidence="3" id="KW-1185">Reference proteome</keyword>
<reference evidence="4" key="1">
    <citation type="submission" date="2025-08" db="UniProtKB">
        <authorList>
            <consortium name="RefSeq"/>
        </authorList>
    </citation>
    <scope>IDENTIFICATION</scope>
    <source>
        <tissue evidence="4">Testes</tissue>
    </source>
</reference>
<feature type="non-terminal residue" evidence="4">
    <location>
        <position position="1"/>
    </location>
</feature>
<accession>A0ABM0MPW9</accession>
<protein>
    <submittedName>
        <fullName evidence="4">Carnitine O-acetyltransferase-like</fullName>
    </submittedName>
</protein>
<dbReference type="Proteomes" id="UP000694865">
    <property type="component" value="Unplaced"/>
</dbReference>
<evidence type="ECO:0000256" key="1">
    <source>
        <dbReference type="ARBA" id="ARBA00005232"/>
    </source>
</evidence>
<gene>
    <name evidence="4" type="primary">LOC102809279</name>
</gene>
<dbReference type="InterPro" id="IPR023213">
    <property type="entry name" value="CAT-like_dom_sf"/>
</dbReference>
<dbReference type="RefSeq" id="XP_006822060.1">
    <property type="nucleotide sequence ID" value="XM_006821997.1"/>
</dbReference>
<name>A0ABM0MPW9_SACKO</name>
<evidence type="ECO:0000259" key="2">
    <source>
        <dbReference type="Pfam" id="PF00755"/>
    </source>
</evidence>